<dbReference type="OrthoDB" id="7782105at2"/>
<dbReference type="PANTHER" id="PTHR35174:SF3">
    <property type="entry name" value="BLL7171 PROTEIN"/>
    <property type="match status" value="1"/>
</dbReference>
<protein>
    <submittedName>
        <fullName evidence="3">YCII-related protein</fullName>
    </submittedName>
</protein>
<dbReference type="AlphaFoldDB" id="F4KR95"/>
<dbReference type="InterPro" id="IPR011008">
    <property type="entry name" value="Dimeric_a/b-barrel"/>
</dbReference>
<organism evidence="3 4">
    <name type="scientific">Haliscomenobacter hydrossis (strain ATCC 27775 / DSM 1100 / LMG 10767 / O)</name>
    <dbReference type="NCBI Taxonomy" id="760192"/>
    <lineage>
        <taxon>Bacteria</taxon>
        <taxon>Pseudomonadati</taxon>
        <taxon>Bacteroidota</taxon>
        <taxon>Saprospiria</taxon>
        <taxon>Saprospirales</taxon>
        <taxon>Haliscomenobacteraceae</taxon>
        <taxon>Haliscomenobacter</taxon>
    </lineage>
</organism>
<feature type="domain" description="YCII-related" evidence="2">
    <location>
        <begin position="49"/>
        <end position="117"/>
    </location>
</feature>
<gene>
    <name evidence="3" type="ordered locus">Halhy_6466</name>
</gene>
<dbReference type="SUPFAM" id="SSF54909">
    <property type="entry name" value="Dimeric alpha+beta barrel"/>
    <property type="match status" value="1"/>
</dbReference>
<reference key="2">
    <citation type="submission" date="2011-04" db="EMBL/GenBank/DDBJ databases">
        <title>Complete sequence of chromosome of Haliscomenobacter hydrossis DSM 1100.</title>
        <authorList>
            <consortium name="US DOE Joint Genome Institute (JGI-PGF)"/>
            <person name="Lucas S."/>
            <person name="Han J."/>
            <person name="Lapidus A."/>
            <person name="Bruce D."/>
            <person name="Goodwin L."/>
            <person name="Pitluck S."/>
            <person name="Peters L."/>
            <person name="Kyrpides N."/>
            <person name="Mavromatis K."/>
            <person name="Ivanova N."/>
            <person name="Ovchinnikova G."/>
            <person name="Pagani I."/>
            <person name="Daligault H."/>
            <person name="Detter J.C."/>
            <person name="Han C."/>
            <person name="Land M."/>
            <person name="Hauser L."/>
            <person name="Markowitz V."/>
            <person name="Cheng J.-F."/>
            <person name="Hugenholtz P."/>
            <person name="Woyke T."/>
            <person name="Wu D."/>
            <person name="Verbarg S."/>
            <person name="Frueling A."/>
            <person name="Brambilla E."/>
            <person name="Klenk H.-P."/>
            <person name="Eisen J.A."/>
        </authorList>
    </citation>
    <scope>NUCLEOTIDE SEQUENCE</scope>
    <source>
        <strain>DSM 1100</strain>
    </source>
</reference>
<dbReference type="Pfam" id="PF03795">
    <property type="entry name" value="YCII"/>
    <property type="match status" value="1"/>
</dbReference>
<dbReference type="EMBL" id="CP002691">
    <property type="protein sequence ID" value="AEE54282.1"/>
    <property type="molecule type" value="Genomic_DNA"/>
</dbReference>
<accession>F4KR95</accession>
<reference evidence="3 4" key="1">
    <citation type="journal article" date="2011" name="Stand. Genomic Sci.">
        <title>Complete genome sequence of Haliscomenobacter hydrossis type strain (O).</title>
        <authorList>
            <consortium name="US DOE Joint Genome Institute (JGI-PGF)"/>
            <person name="Daligault H."/>
            <person name="Lapidus A."/>
            <person name="Zeytun A."/>
            <person name="Nolan M."/>
            <person name="Lucas S."/>
            <person name="Del Rio T.G."/>
            <person name="Tice H."/>
            <person name="Cheng J.F."/>
            <person name="Tapia R."/>
            <person name="Han C."/>
            <person name="Goodwin L."/>
            <person name="Pitluck S."/>
            <person name="Liolios K."/>
            <person name="Pagani I."/>
            <person name="Ivanova N."/>
            <person name="Huntemann M."/>
            <person name="Mavromatis K."/>
            <person name="Mikhailova N."/>
            <person name="Pati A."/>
            <person name="Chen A."/>
            <person name="Palaniappan K."/>
            <person name="Land M."/>
            <person name="Hauser L."/>
            <person name="Brambilla E.M."/>
            <person name="Rohde M."/>
            <person name="Verbarg S."/>
            <person name="Goker M."/>
            <person name="Bristow J."/>
            <person name="Eisen J.A."/>
            <person name="Markowitz V."/>
            <person name="Hugenholtz P."/>
            <person name="Kyrpides N.C."/>
            <person name="Klenk H.P."/>
            <person name="Woyke T."/>
        </authorList>
    </citation>
    <scope>NUCLEOTIDE SEQUENCE [LARGE SCALE GENOMIC DNA]</scope>
    <source>
        <strain evidence="4">ATCC 27775 / DSM 1100 / LMG 10767 / O</strain>
    </source>
</reference>
<dbReference type="eggNOG" id="COG3795">
    <property type="taxonomic scope" value="Bacteria"/>
</dbReference>
<keyword evidence="4" id="KW-1185">Reference proteome</keyword>
<dbReference type="KEGG" id="hhy:Halhy_6466"/>
<evidence type="ECO:0000259" key="2">
    <source>
        <dbReference type="Pfam" id="PF03795"/>
    </source>
</evidence>
<evidence type="ECO:0000256" key="1">
    <source>
        <dbReference type="ARBA" id="ARBA00007689"/>
    </source>
</evidence>
<comment type="similarity">
    <text evidence="1">Belongs to the YciI family.</text>
</comment>
<dbReference type="InterPro" id="IPR005545">
    <property type="entry name" value="YCII"/>
</dbReference>
<name>F4KR95_HALH1</name>
<evidence type="ECO:0000313" key="3">
    <source>
        <dbReference type="EMBL" id="AEE54282.1"/>
    </source>
</evidence>
<dbReference type="STRING" id="760192.Halhy_6466"/>
<dbReference type="HOGENOM" id="CLU_130902_4_1_10"/>
<proteinExistence type="inferred from homology"/>
<dbReference type="RefSeq" id="WP_013768799.1">
    <property type="nucleotide sequence ID" value="NC_015510.1"/>
</dbReference>
<sequence length="118" mass="13161">MEKYMLLFRNSTISEETYQNMSPEEMQADLDKWNQWIGSIAAQGKFVGAEALQQEGKVVNGSKHVVTDGPFVESKELVSGYLILQAENIDEAIALSKGCPIYDSDGKVEVRPVMVFNQ</sequence>
<dbReference type="Proteomes" id="UP000008461">
    <property type="component" value="Chromosome"/>
</dbReference>
<dbReference type="Gene3D" id="3.30.70.1060">
    <property type="entry name" value="Dimeric alpha+beta barrel"/>
    <property type="match status" value="1"/>
</dbReference>
<evidence type="ECO:0000313" key="4">
    <source>
        <dbReference type="Proteomes" id="UP000008461"/>
    </source>
</evidence>
<dbReference type="PANTHER" id="PTHR35174">
    <property type="entry name" value="BLL7171 PROTEIN-RELATED"/>
    <property type="match status" value="1"/>
</dbReference>